<feature type="signal peptide" evidence="6">
    <location>
        <begin position="1"/>
        <end position="21"/>
    </location>
</feature>
<dbReference type="Proteomes" id="UP000247763">
    <property type="component" value="Chromosome"/>
</dbReference>
<evidence type="ECO:0000259" key="7">
    <source>
        <dbReference type="PROSITE" id="PS50035"/>
    </source>
</evidence>
<dbReference type="PROSITE" id="PS50035">
    <property type="entry name" value="PLD"/>
    <property type="match status" value="2"/>
</dbReference>
<dbReference type="AlphaFoldDB" id="A0A2Z3HUN9"/>
<keyword evidence="4" id="KW-0964">Secreted</keyword>
<feature type="chain" id="PRO_5016407200" description="Phospholipase D" evidence="6">
    <location>
        <begin position="22"/>
        <end position="471"/>
    </location>
</feature>
<comment type="function">
    <text evidence="1">Could be a virulence factor.</text>
</comment>
<comment type="subcellular location">
    <subcellularLocation>
        <location evidence="2">Secreted</location>
    </subcellularLocation>
</comment>
<name>A0A2Z3HUN9_9CAUL</name>
<reference evidence="9" key="1">
    <citation type="submission" date="2018-05" db="EMBL/GenBank/DDBJ databases">
        <title>Genome sequencing of Phenylobacterium sp. HYN0004.</title>
        <authorList>
            <person name="Yi H."/>
            <person name="Baek C."/>
        </authorList>
    </citation>
    <scope>NUCLEOTIDE SEQUENCE [LARGE SCALE GENOMIC DNA]</scope>
    <source>
        <strain evidence="9">HYN0004</strain>
    </source>
</reference>
<dbReference type="SUPFAM" id="SSF56024">
    <property type="entry name" value="Phospholipase D/nuclease"/>
    <property type="match status" value="2"/>
</dbReference>
<keyword evidence="9" id="KW-1185">Reference proteome</keyword>
<dbReference type="OrthoDB" id="9814092at2"/>
<evidence type="ECO:0000256" key="1">
    <source>
        <dbReference type="ARBA" id="ARBA00003145"/>
    </source>
</evidence>
<evidence type="ECO:0000256" key="5">
    <source>
        <dbReference type="ARBA" id="ARBA00029594"/>
    </source>
</evidence>
<evidence type="ECO:0000313" key="8">
    <source>
        <dbReference type="EMBL" id="AWM77866.1"/>
    </source>
</evidence>
<dbReference type="InterPro" id="IPR001736">
    <property type="entry name" value="PLipase_D/transphosphatidylase"/>
</dbReference>
<feature type="domain" description="PLD phosphodiesterase" evidence="7">
    <location>
        <begin position="363"/>
        <end position="390"/>
    </location>
</feature>
<dbReference type="InterPro" id="IPR025202">
    <property type="entry name" value="PLD-like_dom"/>
</dbReference>
<dbReference type="KEGG" id="phb:HYN04_08870"/>
<dbReference type="RefSeq" id="WP_110450433.1">
    <property type="nucleotide sequence ID" value="NZ_CP029479.1"/>
</dbReference>
<protein>
    <recommendedName>
        <fullName evidence="3">Phospholipase D</fullName>
    </recommendedName>
    <alternativeName>
        <fullName evidence="5">Choline phosphatase</fullName>
    </alternativeName>
</protein>
<dbReference type="GO" id="GO:0030572">
    <property type="term" value="F:phosphatidyltransferase activity"/>
    <property type="evidence" value="ECO:0007669"/>
    <property type="project" value="UniProtKB-ARBA"/>
</dbReference>
<dbReference type="CDD" id="cd09111">
    <property type="entry name" value="PLDc_ymdC_like_1"/>
    <property type="match status" value="1"/>
</dbReference>
<dbReference type="Pfam" id="PF13091">
    <property type="entry name" value="PLDc_2"/>
    <property type="match status" value="2"/>
</dbReference>
<feature type="domain" description="PLD phosphodiesterase" evidence="7">
    <location>
        <begin position="137"/>
        <end position="164"/>
    </location>
</feature>
<dbReference type="GO" id="GO:0032049">
    <property type="term" value="P:cardiolipin biosynthetic process"/>
    <property type="evidence" value="ECO:0007669"/>
    <property type="project" value="UniProtKB-ARBA"/>
</dbReference>
<proteinExistence type="predicted"/>
<evidence type="ECO:0000256" key="6">
    <source>
        <dbReference type="SAM" id="SignalP"/>
    </source>
</evidence>
<dbReference type="PANTHER" id="PTHR21248:SF12">
    <property type="entry name" value="CARDIOLIPIN SYNTHASE C"/>
    <property type="match status" value="1"/>
</dbReference>
<accession>A0A2Z3HUN9</accession>
<dbReference type="PANTHER" id="PTHR21248">
    <property type="entry name" value="CARDIOLIPIN SYNTHASE"/>
    <property type="match status" value="1"/>
</dbReference>
<evidence type="ECO:0000313" key="9">
    <source>
        <dbReference type="Proteomes" id="UP000247763"/>
    </source>
</evidence>
<organism evidence="8 9">
    <name type="scientific">Phenylobacterium parvum</name>
    <dbReference type="NCBI Taxonomy" id="2201350"/>
    <lineage>
        <taxon>Bacteria</taxon>
        <taxon>Pseudomonadati</taxon>
        <taxon>Pseudomonadota</taxon>
        <taxon>Alphaproteobacteria</taxon>
        <taxon>Caulobacterales</taxon>
        <taxon>Caulobacteraceae</taxon>
        <taxon>Phenylobacterium</taxon>
    </lineage>
</organism>
<dbReference type="Gene3D" id="3.30.870.10">
    <property type="entry name" value="Endonuclease Chain A"/>
    <property type="match status" value="2"/>
</dbReference>
<dbReference type="CDD" id="cd09113">
    <property type="entry name" value="PLDc_ymdC_like_2"/>
    <property type="match status" value="1"/>
</dbReference>
<dbReference type="GO" id="GO:0005576">
    <property type="term" value="C:extracellular region"/>
    <property type="evidence" value="ECO:0007669"/>
    <property type="project" value="UniProtKB-SubCell"/>
</dbReference>
<evidence type="ECO:0000256" key="2">
    <source>
        <dbReference type="ARBA" id="ARBA00004613"/>
    </source>
</evidence>
<dbReference type="EMBL" id="CP029479">
    <property type="protein sequence ID" value="AWM77866.1"/>
    <property type="molecule type" value="Genomic_DNA"/>
</dbReference>
<keyword evidence="6" id="KW-0732">Signal</keyword>
<evidence type="ECO:0000256" key="3">
    <source>
        <dbReference type="ARBA" id="ARBA00018392"/>
    </source>
</evidence>
<gene>
    <name evidence="8" type="ORF">HYN04_08870</name>
</gene>
<dbReference type="SMART" id="SM00155">
    <property type="entry name" value="PLDc"/>
    <property type="match status" value="2"/>
</dbReference>
<sequence length="471" mass="51299">MGGLGVGLALGLLLGASAVRAEAPSPAADSAFVALSSNEEAYCNRIGLIRSARSRVDIQTYILTPDITGSGLVRELEAAAGRGVAIRLLLDDYGSHEAKGRLDALRRMPGVEIRYVNASRRQGLGRRIDYLVDFRRLNRRMHNKSFIVDDQTAIVGGRNIGDVYFRTGAFAFADLDVVVEGAALADLRKVFDAYWNSTVALPLDEVAPLARNPRTARDPFPERAPACPAVSESPAAALQPTAATVLSDPPSKIGGDRQDAPALDPIREQIRREISTPGHALYIISPYFIPSDGWVAELVALQARGVDVRILTNSARATNSTPVHAAYSKYRRELTQGGVRLFEFKPTALPVEEPDLEFGAVRSRSTLHAKTFSVDDERIFVGSFNFDPRSVELNTEMGLILRNPQAAGAIKTFFETGLSSTAYEVRAADKGLVWVDRSEGAEVALKREPGLNFLHRAWLKMLSLAPIEHLL</sequence>
<evidence type="ECO:0000256" key="4">
    <source>
        <dbReference type="ARBA" id="ARBA00022525"/>
    </source>
</evidence>